<keyword evidence="7" id="KW-1185">Reference proteome</keyword>
<reference evidence="6" key="2">
    <citation type="journal article" date="2023" name="Curr. Microbiol.">
        <title>Granulicatella seriolae sp. nov., a Novel Facultative Anaerobe Isolated from Yellowtail Marine Fish.</title>
        <authorList>
            <person name="Lee M."/>
            <person name="Choi Y.J."/>
            <person name="Farooq A."/>
            <person name="Jeong J.B."/>
            <person name="Jung M.Y."/>
        </authorList>
    </citation>
    <scope>NUCLEOTIDE SEQUENCE</scope>
    <source>
        <strain evidence="6">S8</strain>
    </source>
</reference>
<evidence type="ECO:0000313" key="7">
    <source>
        <dbReference type="Proteomes" id="UP001059480"/>
    </source>
</evidence>
<dbReference type="EC" id="2.4.2.52" evidence="5"/>
<dbReference type="PANTHER" id="PTHR30201:SF2">
    <property type="entry name" value="2-(5''-TRIPHOSPHORIBOSYL)-3'-DEPHOSPHOCOENZYME-A SYNTHASE"/>
    <property type="match status" value="1"/>
</dbReference>
<dbReference type="NCBIfam" id="TIGR03125">
    <property type="entry name" value="citrate_citG"/>
    <property type="match status" value="1"/>
</dbReference>
<keyword evidence="4 5" id="KW-0067">ATP-binding</keyword>
<dbReference type="Pfam" id="PF01874">
    <property type="entry name" value="CitG"/>
    <property type="match status" value="1"/>
</dbReference>
<organism evidence="6 7">
    <name type="scientific">Granulicatella seriolae</name>
    <dbReference type="NCBI Taxonomy" id="2967226"/>
    <lineage>
        <taxon>Bacteria</taxon>
        <taxon>Bacillati</taxon>
        <taxon>Bacillota</taxon>
        <taxon>Bacilli</taxon>
        <taxon>Lactobacillales</taxon>
        <taxon>Carnobacteriaceae</taxon>
        <taxon>Granulicatella</taxon>
    </lineage>
</organism>
<dbReference type="Gene3D" id="1.10.4200.10">
    <property type="entry name" value="Triphosphoribosyl-dephospho-CoA protein"/>
    <property type="match status" value="1"/>
</dbReference>
<dbReference type="RefSeq" id="WP_256945483.1">
    <property type="nucleotide sequence ID" value="NZ_JANHNZ010000007.1"/>
</dbReference>
<comment type="similarity">
    <text evidence="5">Belongs to the CitG/MdcB family.</text>
</comment>
<evidence type="ECO:0000256" key="3">
    <source>
        <dbReference type="ARBA" id="ARBA00022741"/>
    </source>
</evidence>
<dbReference type="EMBL" id="JANHNZ010000007">
    <property type="protein sequence ID" value="MCQ9210370.1"/>
    <property type="molecule type" value="Genomic_DNA"/>
</dbReference>
<reference evidence="6" key="3">
    <citation type="journal article" date="2023" name="Microbiol. Resour. Announc.">
        <title>Draft Genome Sequence of Granulicatella sp. Strain S8, Isolated from a Marine Fish, Seriola quinqueradiata.</title>
        <authorList>
            <person name="Lee M."/>
            <person name="Farooq A."/>
            <person name="Jeong J.B."/>
            <person name="Jung M.Y."/>
        </authorList>
    </citation>
    <scope>NUCLEOTIDE SEQUENCE</scope>
    <source>
        <strain evidence="6">S8</strain>
    </source>
</reference>
<comment type="caution">
    <text evidence="6">The sequence shown here is derived from an EMBL/GenBank/DDBJ whole genome shotgun (WGS) entry which is preliminary data.</text>
</comment>
<keyword evidence="2 5" id="KW-0808">Transferase</keyword>
<gene>
    <name evidence="5 6" type="primary">citG</name>
    <name evidence="6" type="ORF">NPA36_07380</name>
</gene>
<dbReference type="HAMAP" id="MF_00397">
    <property type="entry name" value="CitG"/>
    <property type="match status" value="1"/>
</dbReference>
<dbReference type="GO" id="GO:0046917">
    <property type="term" value="F:triphosphoribosyl-dephospho-CoA synthase activity"/>
    <property type="evidence" value="ECO:0007669"/>
    <property type="project" value="UniProtKB-EC"/>
</dbReference>
<evidence type="ECO:0000256" key="5">
    <source>
        <dbReference type="HAMAP-Rule" id="MF_00397"/>
    </source>
</evidence>
<protein>
    <recommendedName>
        <fullName evidence="5">Probable 2-(5''-triphosphoribosyl)-3'-dephosphocoenzyme-A synthase</fullName>
        <shortName evidence="5">2-(5''-triphosphoribosyl)-3'-dephospho-CoA synthase</shortName>
        <ecNumber evidence="5">2.4.2.52</ecNumber>
    </recommendedName>
</protein>
<dbReference type="InterPro" id="IPR017551">
    <property type="entry name" value="TriPribosyl-deP-CoA_syn_CitG"/>
</dbReference>
<reference evidence="6" key="1">
    <citation type="submission" date="2022-07" db="EMBL/GenBank/DDBJ databases">
        <authorList>
            <person name="Jung M.-Y."/>
            <person name="Lee M."/>
        </authorList>
    </citation>
    <scope>NUCLEOTIDE SEQUENCE</scope>
    <source>
        <strain evidence="6">S8</strain>
    </source>
</reference>
<comment type="catalytic activity">
    <reaction evidence="1 5">
        <text>3'-dephospho-CoA + ATP = 2'-(5''-triphospho-alpha-D-ribosyl)-3'-dephospho-CoA + adenine</text>
        <dbReference type="Rhea" id="RHEA:15117"/>
        <dbReference type="ChEBI" id="CHEBI:16708"/>
        <dbReference type="ChEBI" id="CHEBI:30616"/>
        <dbReference type="ChEBI" id="CHEBI:57328"/>
        <dbReference type="ChEBI" id="CHEBI:61378"/>
        <dbReference type="EC" id="2.4.2.52"/>
    </reaction>
</comment>
<accession>A0ABT1WPL6</accession>
<dbReference type="GO" id="GO:0016757">
    <property type="term" value="F:glycosyltransferase activity"/>
    <property type="evidence" value="ECO:0007669"/>
    <property type="project" value="UniProtKB-KW"/>
</dbReference>
<evidence type="ECO:0000313" key="6">
    <source>
        <dbReference type="EMBL" id="MCQ9210370.1"/>
    </source>
</evidence>
<proteinExistence type="inferred from homology"/>
<evidence type="ECO:0000256" key="1">
    <source>
        <dbReference type="ARBA" id="ARBA00001210"/>
    </source>
</evidence>
<dbReference type="PANTHER" id="PTHR30201">
    <property type="entry name" value="TRIPHOSPHORIBOSYL-DEPHOSPHO-COA SYNTHASE"/>
    <property type="match status" value="1"/>
</dbReference>
<keyword evidence="3 5" id="KW-0547">Nucleotide-binding</keyword>
<evidence type="ECO:0000256" key="2">
    <source>
        <dbReference type="ARBA" id="ARBA00022679"/>
    </source>
</evidence>
<evidence type="ECO:0000256" key="4">
    <source>
        <dbReference type="ARBA" id="ARBA00022840"/>
    </source>
</evidence>
<sequence>MTNKRKQIHSLKQIAPLATSALFYEAALSPKPGLVDRLTNGAHKDMTFFTFIDSAVALSPFFEAYLSYGYKEKEGLDELFAHLRQEGKKAEIAMLEATDGINTHKGANFSFAVLLGACGYYLQDKKKLAFSEVDSAAICALAGEMTVSLIEQDFASLSHKKELSYGEKLYLTHGITGIRGEAGQGYPNLTDLLLPYLRENLWSDLPLGHERNQLVLLRALLLLMSQVEDGNIIHRGGIEAWQTIKKETGEIHEQLLSDQDLLNYLTTYDQLLIQRHLSPGGAADLLSLGIFFILLENCYLQLEA</sequence>
<keyword evidence="6" id="KW-0328">Glycosyltransferase</keyword>
<name>A0ABT1WPL6_9LACT</name>
<dbReference type="InterPro" id="IPR002736">
    <property type="entry name" value="CitG"/>
</dbReference>
<dbReference type="Proteomes" id="UP001059480">
    <property type="component" value="Unassembled WGS sequence"/>
</dbReference>